<dbReference type="PANTHER" id="PTHR32282">
    <property type="entry name" value="BINDING PROTEIN TRANSPEPTIDASE, PUTATIVE-RELATED"/>
    <property type="match status" value="1"/>
</dbReference>
<dbReference type="InterPro" id="IPR023346">
    <property type="entry name" value="Lysozyme-like_dom_sf"/>
</dbReference>
<dbReference type="GO" id="GO:0009002">
    <property type="term" value="F:serine-type D-Ala-D-Ala carboxypeptidase activity"/>
    <property type="evidence" value="ECO:0007669"/>
    <property type="project" value="UniProtKB-EC"/>
</dbReference>
<keyword evidence="16" id="KW-0812">Transmembrane</keyword>
<feature type="domain" description="Penicillin-binding protein transpeptidase" evidence="17">
    <location>
        <begin position="420"/>
        <end position="676"/>
    </location>
</feature>
<keyword evidence="10 16" id="KW-0472">Membrane</keyword>
<evidence type="ECO:0000256" key="7">
    <source>
        <dbReference type="ARBA" id="ARBA00022801"/>
    </source>
</evidence>
<evidence type="ECO:0000256" key="13">
    <source>
        <dbReference type="ARBA" id="ARBA00034000"/>
    </source>
</evidence>
<keyword evidence="11" id="KW-0511">Multifunctional enzyme</keyword>
<dbReference type="AlphaFoldDB" id="A0A364K1F0"/>
<dbReference type="PANTHER" id="PTHR32282:SF11">
    <property type="entry name" value="PENICILLIN-BINDING PROTEIN 1B"/>
    <property type="match status" value="1"/>
</dbReference>
<evidence type="ECO:0000256" key="6">
    <source>
        <dbReference type="ARBA" id="ARBA00022679"/>
    </source>
</evidence>
<keyword evidence="2" id="KW-1003">Cell membrane</keyword>
<dbReference type="GO" id="GO:0009252">
    <property type="term" value="P:peptidoglycan biosynthetic process"/>
    <property type="evidence" value="ECO:0007669"/>
    <property type="project" value="UniProtKB-KW"/>
</dbReference>
<comment type="catalytic activity">
    <reaction evidence="13">
        <text>Preferential cleavage: (Ac)2-L-Lys-D-Ala-|-D-Ala. Also transpeptidation of peptidyl-alanyl moieties that are N-acyl substituents of D-alanine.</text>
        <dbReference type="EC" id="3.4.16.4"/>
    </reaction>
</comment>
<dbReference type="EMBL" id="QJKK01000012">
    <property type="protein sequence ID" value="RAL21844.1"/>
    <property type="molecule type" value="Genomic_DNA"/>
</dbReference>
<evidence type="ECO:0000256" key="8">
    <source>
        <dbReference type="ARBA" id="ARBA00022960"/>
    </source>
</evidence>
<dbReference type="InterPro" id="IPR013783">
    <property type="entry name" value="Ig-like_fold"/>
</dbReference>
<dbReference type="GO" id="GO:0008955">
    <property type="term" value="F:peptidoglycan glycosyltransferase activity"/>
    <property type="evidence" value="ECO:0007669"/>
    <property type="project" value="UniProtKB-EC"/>
</dbReference>
<dbReference type="InterPro" id="IPR012338">
    <property type="entry name" value="Beta-lactam/transpept-like"/>
</dbReference>
<protein>
    <submittedName>
        <fullName evidence="19">Uncharacterized protein</fullName>
    </submittedName>
</protein>
<evidence type="ECO:0000313" key="20">
    <source>
        <dbReference type="Proteomes" id="UP000251213"/>
    </source>
</evidence>
<dbReference type="Proteomes" id="UP000251213">
    <property type="component" value="Unassembled WGS sequence"/>
</dbReference>
<keyword evidence="5" id="KW-0328">Glycosyltransferase</keyword>
<keyword evidence="16" id="KW-1133">Transmembrane helix</keyword>
<dbReference type="Gene3D" id="2.60.40.10">
    <property type="entry name" value="Immunoglobulins"/>
    <property type="match status" value="1"/>
</dbReference>
<evidence type="ECO:0000313" key="19">
    <source>
        <dbReference type="EMBL" id="RAL21844.1"/>
    </source>
</evidence>
<dbReference type="GO" id="GO:0008658">
    <property type="term" value="F:penicillin binding"/>
    <property type="evidence" value="ECO:0007669"/>
    <property type="project" value="InterPro"/>
</dbReference>
<dbReference type="InterPro" id="IPR001460">
    <property type="entry name" value="PCN-bd_Tpept"/>
</dbReference>
<organism evidence="19 20">
    <name type="scientific">Thermoflavimicrobium daqui</name>
    <dbReference type="NCBI Taxonomy" id="2137476"/>
    <lineage>
        <taxon>Bacteria</taxon>
        <taxon>Bacillati</taxon>
        <taxon>Bacillota</taxon>
        <taxon>Bacilli</taxon>
        <taxon>Bacillales</taxon>
        <taxon>Thermoactinomycetaceae</taxon>
        <taxon>Thermoflavimicrobium</taxon>
    </lineage>
</organism>
<evidence type="ECO:0000256" key="1">
    <source>
        <dbReference type="ARBA" id="ARBA00004236"/>
    </source>
</evidence>
<dbReference type="Gene3D" id="3.40.710.10">
    <property type="entry name" value="DD-peptidase/beta-lactamase superfamily"/>
    <property type="match status" value="1"/>
</dbReference>
<sequence length="847" mass="96018">MEHREMKGGIKVDERSMPPDYSTKAENKREDTEDNRDKDKYQIIIHKYSQVKAKKETLGSSQLPTESRNRGFPLVNWKWLSLVLITSFLLVFGILLTVILTSEFLPIERITEKDKPTIIYDRNNKEYAKLRKKLYEPISMESLRKKNPLLIDTIKKVEDQRFDHHSGVDYYSLARAIYKTLFSDKTEGGGTITMQVARNVILENLEQTLGRKLKEIVVAWNLERKYSKDQILEAYFNHIYYGNGIYGVQLAAKIYFGKDLSKDKLTPGEVAILVGIPKAPSGYSPYRLTKDQTGKTGIERLEERQKIVLSIMARKNDMKPLISEKERQFWSQAPISIRPKTDLLEYKRQVAATPFDTLIEAEIEKKFPQFKVDELNASGLKIYTNIDPKVQTAVETALQNDRLFTSYQNQLMPREKVEAGVTVIDPHDGSIVAIGGGRNFQPKLTRVRALDKHQPGSSIKPLTVYGPVIHLRKFHESTPLQDESLTVHGKRIQNFEHEYYGHVKMKDAVKYSLNSATVWLLEKHLGVDVAFDYGKKLGLPLIADDKNPSPLALGGLTRGVSTKDMAQAYSVFLGDGSYYEAHIIREIRGFATDEEEEITVKADYEPIQVFDRQTAWHMLQILRGTVMDSDGIRAARLAGREVAGKSGTTQNKEKGWFVGLTPNYVTAVVVFNEYQKDEKLNNKKYEIIGGGAPAKLFYSIMTDALKNTPPQTFVKPKGIENLETPIQQIGISGTFIDGKVKLSWTPSEKGVKYKLARSDDGYFYQEIAKNLTTTSYVDSIPKGGGILEKVLSFLTREKVYYYKVTALYPNGRNDEKTGTVSVTIPDQSTNEEKPSDNGNGIFDWLGF</sequence>
<evidence type="ECO:0000256" key="9">
    <source>
        <dbReference type="ARBA" id="ARBA00022984"/>
    </source>
</evidence>
<proteinExistence type="predicted"/>
<dbReference type="GO" id="GO:0071555">
    <property type="term" value="P:cell wall organization"/>
    <property type="evidence" value="ECO:0007669"/>
    <property type="project" value="UniProtKB-KW"/>
</dbReference>
<dbReference type="InterPro" id="IPR001264">
    <property type="entry name" value="Glyco_trans_51"/>
</dbReference>
<keyword evidence="12" id="KW-0961">Cell wall biogenesis/degradation</keyword>
<evidence type="ECO:0000256" key="15">
    <source>
        <dbReference type="SAM" id="MobiDB-lite"/>
    </source>
</evidence>
<evidence type="ECO:0000259" key="17">
    <source>
        <dbReference type="Pfam" id="PF00905"/>
    </source>
</evidence>
<keyword evidence="4" id="KW-0645">Protease</keyword>
<keyword evidence="20" id="KW-1185">Reference proteome</keyword>
<dbReference type="Gene3D" id="1.10.3810.10">
    <property type="entry name" value="Biosynthetic peptidoglycan transglycosylase-like"/>
    <property type="match status" value="1"/>
</dbReference>
<dbReference type="GO" id="GO:0005886">
    <property type="term" value="C:plasma membrane"/>
    <property type="evidence" value="ECO:0007669"/>
    <property type="project" value="UniProtKB-SubCell"/>
</dbReference>
<keyword evidence="9" id="KW-0573">Peptidoglycan synthesis</keyword>
<dbReference type="Pfam" id="PF00905">
    <property type="entry name" value="Transpeptidase"/>
    <property type="match status" value="1"/>
</dbReference>
<comment type="caution">
    <text evidence="19">The sequence shown here is derived from an EMBL/GenBank/DDBJ whole genome shotgun (WGS) entry which is preliminary data.</text>
</comment>
<evidence type="ECO:0000256" key="3">
    <source>
        <dbReference type="ARBA" id="ARBA00022645"/>
    </source>
</evidence>
<evidence type="ECO:0000256" key="16">
    <source>
        <dbReference type="SAM" id="Phobius"/>
    </source>
</evidence>
<evidence type="ECO:0000256" key="4">
    <source>
        <dbReference type="ARBA" id="ARBA00022670"/>
    </source>
</evidence>
<gene>
    <name evidence="19" type="ORF">DL897_15620</name>
</gene>
<evidence type="ECO:0000256" key="2">
    <source>
        <dbReference type="ARBA" id="ARBA00022475"/>
    </source>
</evidence>
<dbReference type="InterPro" id="IPR050396">
    <property type="entry name" value="Glycosyltr_51/Transpeptidase"/>
</dbReference>
<dbReference type="GO" id="GO:0008360">
    <property type="term" value="P:regulation of cell shape"/>
    <property type="evidence" value="ECO:0007669"/>
    <property type="project" value="UniProtKB-KW"/>
</dbReference>
<accession>A0A364K1F0</accession>
<dbReference type="SUPFAM" id="SSF56601">
    <property type="entry name" value="beta-lactamase/transpeptidase-like"/>
    <property type="match status" value="1"/>
</dbReference>
<name>A0A364K1F0_9BACL</name>
<dbReference type="InterPro" id="IPR036950">
    <property type="entry name" value="PBP_transglycosylase"/>
</dbReference>
<dbReference type="GO" id="GO:0030288">
    <property type="term" value="C:outer membrane-bounded periplasmic space"/>
    <property type="evidence" value="ECO:0007669"/>
    <property type="project" value="TreeGrafter"/>
</dbReference>
<keyword evidence="6" id="KW-0808">Transferase</keyword>
<feature type="domain" description="Glycosyl transferase family 51" evidence="18">
    <location>
        <begin position="142"/>
        <end position="312"/>
    </location>
</feature>
<evidence type="ECO:0000256" key="11">
    <source>
        <dbReference type="ARBA" id="ARBA00023268"/>
    </source>
</evidence>
<evidence type="ECO:0000256" key="12">
    <source>
        <dbReference type="ARBA" id="ARBA00023316"/>
    </source>
</evidence>
<dbReference type="OrthoDB" id="9766909at2"/>
<evidence type="ECO:0000256" key="5">
    <source>
        <dbReference type="ARBA" id="ARBA00022676"/>
    </source>
</evidence>
<evidence type="ECO:0000259" key="18">
    <source>
        <dbReference type="Pfam" id="PF00912"/>
    </source>
</evidence>
<comment type="catalytic activity">
    <reaction evidence="14">
        <text>[GlcNAc-(1-&gt;4)-Mur2Ac(oyl-L-Ala-gamma-D-Glu-L-Lys-D-Ala-D-Ala)](n)-di-trans,octa-cis-undecaprenyl diphosphate + beta-D-GlcNAc-(1-&gt;4)-Mur2Ac(oyl-L-Ala-gamma-D-Glu-L-Lys-D-Ala-D-Ala)-di-trans,octa-cis-undecaprenyl diphosphate = [GlcNAc-(1-&gt;4)-Mur2Ac(oyl-L-Ala-gamma-D-Glu-L-Lys-D-Ala-D-Ala)](n+1)-di-trans,octa-cis-undecaprenyl diphosphate + di-trans,octa-cis-undecaprenyl diphosphate + H(+)</text>
        <dbReference type="Rhea" id="RHEA:23708"/>
        <dbReference type="Rhea" id="RHEA-COMP:9602"/>
        <dbReference type="Rhea" id="RHEA-COMP:9603"/>
        <dbReference type="ChEBI" id="CHEBI:15378"/>
        <dbReference type="ChEBI" id="CHEBI:58405"/>
        <dbReference type="ChEBI" id="CHEBI:60033"/>
        <dbReference type="ChEBI" id="CHEBI:78435"/>
        <dbReference type="EC" id="2.4.99.28"/>
    </reaction>
</comment>
<reference evidence="19 20" key="1">
    <citation type="submission" date="2018-06" db="EMBL/GenBank/DDBJ databases">
        <title>Thermoflavimicrobium daqus sp. nov., a thermophilic microbe isolated from Moutai-flavour Daqu.</title>
        <authorList>
            <person name="Wang X."/>
            <person name="Zhou H."/>
        </authorList>
    </citation>
    <scope>NUCLEOTIDE SEQUENCE [LARGE SCALE GENOMIC DNA]</scope>
    <source>
        <strain evidence="19 20">FBKL4.011</strain>
    </source>
</reference>
<evidence type="ECO:0000256" key="14">
    <source>
        <dbReference type="ARBA" id="ARBA00049902"/>
    </source>
</evidence>
<evidence type="ECO:0000256" key="10">
    <source>
        <dbReference type="ARBA" id="ARBA00023136"/>
    </source>
</evidence>
<reference evidence="19 20" key="2">
    <citation type="submission" date="2018-06" db="EMBL/GenBank/DDBJ databases">
        <authorList>
            <person name="Zhirakovskaya E."/>
        </authorList>
    </citation>
    <scope>NUCLEOTIDE SEQUENCE [LARGE SCALE GENOMIC DNA]</scope>
    <source>
        <strain evidence="19 20">FBKL4.011</strain>
    </source>
</reference>
<dbReference type="Pfam" id="PF00912">
    <property type="entry name" value="Transgly"/>
    <property type="match status" value="1"/>
</dbReference>
<keyword evidence="8" id="KW-0133">Cell shape</keyword>
<dbReference type="GO" id="GO:0006508">
    <property type="term" value="P:proteolysis"/>
    <property type="evidence" value="ECO:0007669"/>
    <property type="project" value="UniProtKB-KW"/>
</dbReference>
<keyword evidence="3" id="KW-0121">Carboxypeptidase</keyword>
<feature type="transmembrane region" description="Helical" evidence="16">
    <location>
        <begin position="79"/>
        <end position="100"/>
    </location>
</feature>
<keyword evidence="7" id="KW-0378">Hydrolase</keyword>
<dbReference type="SUPFAM" id="SSF53955">
    <property type="entry name" value="Lysozyme-like"/>
    <property type="match status" value="1"/>
</dbReference>
<feature type="region of interest" description="Disordered" evidence="15">
    <location>
        <begin position="1"/>
        <end position="37"/>
    </location>
</feature>
<comment type="subcellular location">
    <subcellularLocation>
        <location evidence="1">Cell membrane</location>
    </subcellularLocation>
</comment>